<protein>
    <submittedName>
        <fullName evidence="1">Uncharacterized protein</fullName>
    </submittedName>
</protein>
<sequence length="199" mass="22115">MVAIAATEQRVFQYEMLVVATRNFNPKNKLGEGGFSRLQGIVAKTIDELIQKKMSWVLIRVLADEEECGVGLGIVVQGNPWGGARASCSTSMSQCIPPSSTVTSRPATSCSTANGRPRSPTLTWRVYSWRTRPMSTPALPDQCHERRPLCQGRCFQLRLLLKLVASRKNSTFVSLPNPDVREVARWTLKMVGTENDFLT</sequence>
<reference evidence="1 2" key="1">
    <citation type="submission" date="2020-08" db="EMBL/GenBank/DDBJ databases">
        <title>Plant Genome Project.</title>
        <authorList>
            <person name="Zhang R.-G."/>
        </authorList>
    </citation>
    <scope>NUCLEOTIDE SEQUENCE [LARGE SCALE GENOMIC DNA]</scope>
    <source>
        <tissue evidence="1">Rhizome</tissue>
    </source>
</reference>
<comment type="caution">
    <text evidence="1">The sequence shown here is derived from an EMBL/GenBank/DDBJ whole genome shotgun (WGS) entry which is preliminary data.</text>
</comment>
<organism evidence="1 2">
    <name type="scientific">Zingiber officinale</name>
    <name type="common">Ginger</name>
    <name type="synonym">Amomum zingiber</name>
    <dbReference type="NCBI Taxonomy" id="94328"/>
    <lineage>
        <taxon>Eukaryota</taxon>
        <taxon>Viridiplantae</taxon>
        <taxon>Streptophyta</taxon>
        <taxon>Embryophyta</taxon>
        <taxon>Tracheophyta</taxon>
        <taxon>Spermatophyta</taxon>
        <taxon>Magnoliopsida</taxon>
        <taxon>Liliopsida</taxon>
        <taxon>Zingiberales</taxon>
        <taxon>Zingiberaceae</taxon>
        <taxon>Zingiber</taxon>
    </lineage>
</organism>
<proteinExistence type="predicted"/>
<evidence type="ECO:0000313" key="1">
    <source>
        <dbReference type="EMBL" id="KAG6499591.1"/>
    </source>
</evidence>
<evidence type="ECO:0000313" key="2">
    <source>
        <dbReference type="Proteomes" id="UP000734854"/>
    </source>
</evidence>
<name>A0A8J5G4P5_ZINOF</name>
<keyword evidence="2" id="KW-1185">Reference proteome</keyword>
<dbReference type="Proteomes" id="UP000734854">
    <property type="component" value="Unassembled WGS sequence"/>
</dbReference>
<gene>
    <name evidence="1" type="ORF">ZIOFF_039381</name>
</gene>
<accession>A0A8J5G4P5</accession>
<dbReference type="AlphaFoldDB" id="A0A8J5G4P5"/>
<dbReference type="EMBL" id="JACMSC010000011">
    <property type="protein sequence ID" value="KAG6499591.1"/>
    <property type="molecule type" value="Genomic_DNA"/>
</dbReference>